<feature type="non-terminal residue" evidence="2">
    <location>
        <position position="254"/>
    </location>
</feature>
<evidence type="ECO:0000313" key="2">
    <source>
        <dbReference type="EMBL" id="JAC29948.1"/>
    </source>
</evidence>
<organism evidence="2">
    <name type="scientific">Amblyomma triste</name>
    <name type="common">Neotropical tick</name>
    <dbReference type="NCBI Taxonomy" id="251400"/>
    <lineage>
        <taxon>Eukaryota</taxon>
        <taxon>Metazoa</taxon>
        <taxon>Ecdysozoa</taxon>
        <taxon>Arthropoda</taxon>
        <taxon>Chelicerata</taxon>
        <taxon>Arachnida</taxon>
        <taxon>Acari</taxon>
        <taxon>Parasitiformes</taxon>
        <taxon>Ixodida</taxon>
        <taxon>Ixodoidea</taxon>
        <taxon>Ixodidae</taxon>
        <taxon>Amblyomminae</taxon>
        <taxon>Amblyomma</taxon>
    </lineage>
</organism>
<dbReference type="InterPro" id="IPR038269">
    <property type="entry name" value="SCAN_sf"/>
</dbReference>
<name>A0A023GAP0_AMBTT</name>
<evidence type="ECO:0000259" key="1">
    <source>
        <dbReference type="PROSITE" id="PS50804"/>
    </source>
</evidence>
<proteinExistence type="evidence at transcript level"/>
<dbReference type="Pfam" id="PF02023">
    <property type="entry name" value="SCAN"/>
    <property type="match status" value="1"/>
</dbReference>
<dbReference type="PANTHER" id="PTHR46888">
    <property type="entry name" value="ZINC KNUCKLE DOMAINCONTAINING PROTEIN-RELATED"/>
    <property type="match status" value="1"/>
</dbReference>
<reference evidence="2" key="1">
    <citation type="submission" date="2014-03" db="EMBL/GenBank/DDBJ databases">
        <title>The sialotranscriptome of Amblyomma triste, Amblyomma parvum and Amblyomma cajennense ticks, uncovered by 454-based RNA-seq.</title>
        <authorList>
            <person name="Garcia G.R."/>
            <person name="Gardinassi L.G."/>
            <person name="Ribeiro J.M."/>
            <person name="Anatriello E."/>
            <person name="Ferreira B.R."/>
            <person name="Moreira H.N."/>
            <person name="Mafra C."/>
            <person name="Olegario M.M."/>
            <person name="Szabo P.J."/>
            <person name="Miranda-Santos I.K."/>
            <person name="Maruyama S.R."/>
        </authorList>
    </citation>
    <scope>NUCLEOTIDE SEQUENCE</scope>
    <source>
        <strain evidence="2">Mato Grasso do Sul</strain>
        <tissue evidence="2">Salivary glands</tissue>
    </source>
</reference>
<dbReference type="PANTHER" id="PTHR46888:SF11">
    <property type="entry name" value="SCAN BOX DOMAIN-CONTAINING PROTEIN"/>
    <property type="match status" value="1"/>
</dbReference>
<dbReference type="SUPFAM" id="SSF47353">
    <property type="entry name" value="Retrovirus capsid dimerization domain-like"/>
    <property type="match status" value="1"/>
</dbReference>
<feature type="non-terminal residue" evidence="2">
    <location>
        <position position="1"/>
    </location>
</feature>
<protein>
    <recommendedName>
        <fullName evidence="1">SCAN box domain-containing protein</fullName>
    </recommendedName>
</protein>
<dbReference type="Gene3D" id="1.10.4020.10">
    <property type="entry name" value="DNA breaking-rejoining enzymes"/>
    <property type="match status" value="1"/>
</dbReference>
<accession>A0A023GAP0</accession>
<dbReference type="InterPro" id="IPR003309">
    <property type="entry name" value="SCAN_dom"/>
</dbReference>
<dbReference type="PROSITE" id="PS50804">
    <property type="entry name" value="SCAN_BOX"/>
    <property type="match status" value="1"/>
</dbReference>
<dbReference type="EMBL" id="GBBM01005470">
    <property type="protein sequence ID" value="JAC29948.1"/>
    <property type="molecule type" value="mRNA"/>
</dbReference>
<feature type="domain" description="SCAN box" evidence="1">
    <location>
        <begin position="170"/>
        <end position="249"/>
    </location>
</feature>
<dbReference type="AlphaFoldDB" id="A0A023GAP0"/>
<sequence length="254" mass="28912">LKSQLVSLGEELGIKVGPEMTKNEVMVAIQSSDAESEQVEETWLEIQRAQAEKRKQLELEVEKLRLQVKLGKTSVVQGVEVAVRQDLYDLSKLLQPFKVGQDIGLYLVNFERTCEKAQFGRSSWPRRLLSLLPCEAADVIARLSAEDSDDYDKVKESLLKRFRLSSEAFRQRFRSITKRQGASYGEFAYELKANLTEWMVGAKANNEYLKALEIIAIEQFLSKLPEAMRIWIQDKTTVSSVQAAAELADEYVSR</sequence>